<keyword evidence="3" id="KW-1185">Reference proteome</keyword>
<gene>
    <name evidence="2" type="ORF">ACFQ3N_17835</name>
</gene>
<reference evidence="3" key="1">
    <citation type="journal article" date="2019" name="Int. J. Syst. Evol. Microbiol.">
        <title>The Global Catalogue of Microorganisms (GCM) 10K type strain sequencing project: providing services to taxonomists for standard genome sequencing and annotation.</title>
        <authorList>
            <consortium name="The Broad Institute Genomics Platform"/>
            <consortium name="The Broad Institute Genome Sequencing Center for Infectious Disease"/>
            <person name="Wu L."/>
            <person name="Ma J."/>
        </authorList>
    </citation>
    <scope>NUCLEOTIDE SEQUENCE [LARGE SCALE GENOMIC DNA]</scope>
    <source>
        <strain evidence="3">CCUG 56754</strain>
    </source>
</reference>
<dbReference type="Proteomes" id="UP001597040">
    <property type="component" value="Unassembled WGS sequence"/>
</dbReference>
<sequence length="64" mass="7089">MTIYGKKSLVEKVPWLHVLLFVLGKMVVVSVIGFVIWILGQGVYSSLTQVFPVLRKAIGSLLIC</sequence>
<feature type="transmembrane region" description="Helical" evidence="1">
    <location>
        <begin position="15"/>
        <end position="39"/>
    </location>
</feature>
<evidence type="ECO:0000313" key="2">
    <source>
        <dbReference type="EMBL" id="MFD1040237.1"/>
    </source>
</evidence>
<keyword evidence="1" id="KW-0812">Transmembrane</keyword>
<protein>
    <submittedName>
        <fullName evidence="2">Uncharacterized protein</fullName>
    </submittedName>
</protein>
<evidence type="ECO:0000313" key="3">
    <source>
        <dbReference type="Proteomes" id="UP001597040"/>
    </source>
</evidence>
<keyword evidence="1" id="KW-1133">Transmembrane helix</keyword>
<evidence type="ECO:0000256" key="1">
    <source>
        <dbReference type="SAM" id="Phobius"/>
    </source>
</evidence>
<organism evidence="2 3">
    <name type="scientific">Virgibacillus byunsanensis</name>
    <dbReference type="NCBI Taxonomy" id="570945"/>
    <lineage>
        <taxon>Bacteria</taxon>
        <taxon>Bacillati</taxon>
        <taxon>Bacillota</taxon>
        <taxon>Bacilli</taxon>
        <taxon>Bacillales</taxon>
        <taxon>Bacillaceae</taxon>
        <taxon>Virgibacillus</taxon>
    </lineage>
</organism>
<dbReference type="EMBL" id="JBHTKJ010000065">
    <property type="protein sequence ID" value="MFD1040237.1"/>
    <property type="molecule type" value="Genomic_DNA"/>
</dbReference>
<comment type="caution">
    <text evidence="2">The sequence shown here is derived from an EMBL/GenBank/DDBJ whole genome shotgun (WGS) entry which is preliminary data.</text>
</comment>
<keyword evidence="1" id="KW-0472">Membrane</keyword>
<name>A0ABW3LRD4_9BACI</name>
<accession>A0ABW3LRD4</accession>
<dbReference type="RefSeq" id="WP_390364204.1">
    <property type="nucleotide sequence ID" value="NZ_JBHTKJ010000065.1"/>
</dbReference>
<proteinExistence type="predicted"/>